<dbReference type="PANTHER" id="PTHR43776">
    <property type="entry name" value="TRANSPORT ATP-BINDING PROTEIN"/>
    <property type="match status" value="1"/>
</dbReference>
<organism evidence="5 6">
    <name type="scientific">Amycolatopsis echigonensis</name>
    <dbReference type="NCBI Taxonomy" id="2576905"/>
    <lineage>
        <taxon>Bacteria</taxon>
        <taxon>Bacillati</taxon>
        <taxon>Actinomycetota</taxon>
        <taxon>Actinomycetes</taxon>
        <taxon>Pseudonocardiales</taxon>
        <taxon>Pseudonocardiaceae</taxon>
        <taxon>Amycolatopsis</taxon>
    </lineage>
</organism>
<comment type="caution">
    <text evidence="5">The sequence shown here is derived from an EMBL/GenBank/DDBJ whole genome shotgun (WGS) entry which is preliminary data.</text>
</comment>
<dbReference type="InterPro" id="IPR027417">
    <property type="entry name" value="P-loop_NTPase"/>
</dbReference>
<reference evidence="5 6" key="1">
    <citation type="submission" date="2017-12" db="EMBL/GenBank/DDBJ databases">
        <title>Sequencing the genomes of 1000 Actinobacteria strains.</title>
        <authorList>
            <person name="Klenk H.-P."/>
        </authorList>
    </citation>
    <scope>NUCLEOTIDE SEQUENCE [LARGE SCALE GENOMIC DNA]</scope>
    <source>
        <strain evidence="5 6">DSM 45165</strain>
    </source>
</reference>
<proteinExistence type="inferred from homology"/>
<gene>
    <name evidence="5" type="ORF">ATK30_8496</name>
</gene>
<evidence type="ECO:0000256" key="1">
    <source>
        <dbReference type="ARBA" id="ARBA00005417"/>
    </source>
</evidence>
<comment type="similarity">
    <text evidence="1">Belongs to the ABC transporter superfamily.</text>
</comment>
<keyword evidence="2" id="KW-0813">Transport</keyword>
<dbReference type="Gene3D" id="3.40.50.300">
    <property type="entry name" value="P-loop containing nucleotide triphosphate hydrolases"/>
    <property type="match status" value="1"/>
</dbReference>
<evidence type="ECO:0000256" key="4">
    <source>
        <dbReference type="ARBA" id="ARBA00022840"/>
    </source>
</evidence>
<dbReference type="EMBL" id="PJMY01000003">
    <property type="protein sequence ID" value="PKV97514.1"/>
    <property type="molecule type" value="Genomic_DNA"/>
</dbReference>
<evidence type="ECO:0000313" key="6">
    <source>
        <dbReference type="Proteomes" id="UP000233750"/>
    </source>
</evidence>
<dbReference type="PANTHER" id="PTHR43776:SF7">
    <property type="entry name" value="D,D-DIPEPTIDE TRANSPORT ATP-BINDING PROTEIN DDPF-RELATED"/>
    <property type="match status" value="1"/>
</dbReference>
<name>A0A2N3WUI5_9PSEU</name>
<dbReference type="GO" id="GO:0005524">
    <property type="term" value="F:ATP binding"/>
    <property type="evidence" value="ECO:0007669"/>
    <property type="project" value="UniProtKB-KW"/>
</dbReference>
<evidence type="ECO:0000313" key="5">
    <source>
        <dbReference type="EMBL" id="PKV97514.1"/>
    </source>
</evidence>
<accession>A0A2N3WUI5</accession>
<dbReference type="InterPro" id="IPR050319">
    <property type="entry name" value="ABC_transp_ATP-bind"/>
</dbReference>
<dbReference type="AlphaFoldDB" id="A0A2N3WUI5"/>
<sequence>MLIADEPTSALDVSVQASVLDLLADPQRELAFACLSIGRDLAVMERVADRAVVLHYGAGWSRRARWRIQRGTENAVRLALSG</sequence>
<dbReference type="SUPFAM" id="SSF52540">
    <property type="entry name" value="P-loop containing nucleoside triphosphate hydrolases"/>
    <property type="match status" value="1"/>
</dbReference>
<keyword evidence="6" id="KW-1185">Reference proteome</keyword>
<keyword evidence="4" id="KW-0067">ATP-binding</keyword>
<protein>
    <recommendedName>
        <fullName evidence="7">ABC transporter family protein</fullName>
    </recommendedName>
</protein>
<keyword evidence="3" id="KW-0547">Nucleotide-binding</keyword>
<evidence type="ECO:0000256" key="3">
    <source>
        <dbReference type="ARBA" id="ARBA00022741"/>
    </source>
</evidence>
<dbReference type="Proteomes" id="UP000233750">
    <property type="component" value="Unassembled WGS sequence"/>
</dbReference>
<evidence type="ECO:0000256" key="2">
    <source>
        <dbReference type="ARBA" id="ARBA00022448"/>
    </source>
</evidence>
<evidence type="ECO:0008006" key="7">
    <source>
        <dbReference type="Google" id="ProtNLM"/>
    </source>
</evidence>